<dbReference type="InterPro" id="IPR008922">
    <property type="entry name" value="Di-copper_centre_dom_sf"/>
</dbReference>
<dbReference type="PROSITE" id="PS00498">
    <property type="entry name" value="TYROSINASE_2"/>
    <property type="match status" value="1"/>
</dbReference>
<dbReference type="PANTHER" id="PTHR11474">
    <property type="entry name" value="TYROSINASE FAMILY MEMBER"/>
    <property type="match status" value="1"/>
</dbReference>
<comment type="cofactor">
    <cofactor evidence="1">
        <name>Cu(2+)</name>
        <dbReference type="ChEBI" id="CHEBI:29036"/>
    </cofactor>
</comment>
<keyword evidence="2" id="KW-0479">Metal-binding</keyword>
<dbReference type="InterPro" id="IPR050316">
    <property type="entry name" value="Tyrosinase/Hemocyanin"/>
</dbReference>
<dbReference type="InterPro" id="IPR002227">
    <property type="entry name" value="Tyrosinase_Cu-bd"/>
</dbReference>
<evidence type="ECO:0000313" key="9">
    <source>
        <dbReference type="Proteomes" id="UP000224080"/>
    </source>
</evidence>
<keyword evidence="9" id="KW-1185">Reference proteome</keyword>
<dbReference type="InterPro" id="IPR041640">
    <property type="entry name" value="Tyrosinase_C"/>
</dbReference>
<keyword evidence="3" id="KW-0560">Oxidoreductase</keyword>
<dbReference type="STRING" id="2060905.A0A2B7X1D4"/>
<feature type="domain" description="Tyrosinase copper-binding" evidence="6">
    <location>
        <begin position="103"/>
        <end position="120"/>
    </location>
</feature>
<dbReference type="OrthoDB" id="1658288at2759"/>
<protein>
    <recommendedName>
        <fullName evidence="6 7">Tyrosinase copper-binding domain-containing protein</fullName>
    </recommendedName>
</protein>
<dbReference type="PANTHER" id="PTHR11474:SF131">
    <property type="entry name" value="TYROSINASE COPPER-BINDING DOMAIN-CONTAINING PROTEIN"/>
    <property type="match status" value="1"/>
</dbReference>
<comment type="caution">
    <text evidence="8">The sequence shown here is derived from an EMBL/GenBank/DDBJ whole genome shotgun (WGS) entry which is preliminary data.</text>
</comment>
<dbReference type="Proteomes" id="UP000224080">
    <property type="component" value="Unassembled WGS sequence"/>
</dbReference>
<evidence type="ECO:0000259" key="7">
    <source>
        <dbReference type="PROSITE" id="PS00498"/>
    </source>
</evidence>
<dbReference type="Gene3D" id="2.60.310.20">
    <property type="match status" value="1"/>
</dbReference>
<evidence type="ECO:0000256" key="3">
    <source>
        <dbReference type="ARBA" id="ARBA00023002"/>
    </source>
</evidence>
<dbReference type="AlphaFoldDB" id="A0A2B7X1D4"/>
<sequence length="644" mass="72840">MGAFRWKVLLLLNVLLGVASAVTISGARGGLNSRTGERPARKDINRLQWSGPEWDLYIQALTAYQQEDRTDLLSFHQVAGIHGYPYTSWDGVEGLGGAGYCSHGSTLFPVWHRPYLAMYEERISRHAQAIANTYPPAIRGIYQRAAALLRIPYWDWANDPELPRSVITPELNINTSQGLRTVRNPLYDYAINPSVEEGFPNDPLMKFRRTVRSPDEQGVSQVETIQRALNANGALLRINTYQLLAGESNYTVFSTDALPNRGGSFNNLENIHGLIHNTIGGNGGHMTYTPWSAYDPIFWLHHTNVDRVVALWQAVHPESYVQPLPNRGGDFMKRPGTLEDARTPFAPFRDPNNQFYNAVTSRSLSNFGYTYPEIKDWGNTTPEQLSRSVRMEINRLYNRPGDNNNSRKRSTALTARAAHHHGMIKHKRMPNLAEDALDDLKKLNFKVKEFFEDLGKFSLLNFIKLGINNLEKQWVINIRANKFALPHAYNIHFFLSEPPEESCDWATAPNLIGTFASFASSQGSPANTTRDMYGQIPLSHMLAVVWDSKMILDLKETTILPMLEKHLEWRVLDLTGKVVDAGELIGSSTGHSRGLEITIAERDVTPLAADDKDRDHFPILGDWNIFKDITQKEKKKECKPKYKV</sequence>
<evidence type="ECO:0000256" key="2">
    <source>
        <dbReference type="ARBA" id="ARBA00022723"/>
    </source>
</evidence>
<feature type="chain" id="PRO_5012066811" description="Tyrosinase copper-binding domain-containing protein" evidence="5">
    <location>
        <begin position="22"/>
        <end position="644"/>
    </location>
</feature>
<feature type="domain" description="Tyrosinase copper-binding" evidence="7">
    <location>
        <begin position="295"/>
        <end position="306"/>
    </location>
</feature>
<dbReference type="PROSITE" id="PS00497">
    <property type="entry name" value="TYROSINASE_1"/>
    <property type="match status" value="1"/>
</dbReference>
<dbReference type="Pfam" id="PF18132">
    <property type="entry name" value="Tyrosinase_C"/>
    <property type="match status" value="1"/>
</dbReference>
<organism evidence="8 9">
    <name type="scientific">Blastomyces parvus</name>
    <dbReference type="NCBI Taxonomy" id="2060905"/>
    <lineage>
        <taxon>Eukaryota</taxon>
        <taxon>Fungi</taxon>
        <taxon>Dikarya</taxon>
        <taxon>Ascomycota</taxon>
        <taxon>Pezizomycotina</taxon>
        <taxon>Eurotiomycetes</taxon>
        <taxon>Eurotiomycetidae</taxon>
        <taxon>Onygenales</taxon>
        <taxon>Ajellomycetaceae</taxon>
        <taxon>Blastomyces</taxon>
    </lineage>
</organism>
<feature type="signal peptide" evidence="5">
    <location>
        <begin position="1"/>
        <end position="21"/>
    </location>
</feature>
<dbReference type="EMBL" id="PDNC01000030">
    <property type="protein sequence ID" value="PGH05424.1"/>
    <property type="molecule type" value="Genomic_DNA"/>
</dbReference>
<evidence type="ECO:0000256" key="5">
    <source>
        <dbReference type="SAM" id="SignalP"/>
    </source>
</evidence>
<name>A0A2B7X1D4_9EURO</name>
<evidence type="ECO:0000256" key="1">
    <source>
        <dbReference type="ARBA" id="ARBA00001973"/>
    </source>
</evidence>
<dbReference type="GO" id="GO:0004497">
    <property type="term" value="F:monooxygenase activity"/>
    <property type="evidence" value="ECO:0007669"/>
    <property type="project" value="UniProtKB-KW"/>
</dbReference>
<gene>
    <name evidence="8" type="ORF">GX51_02948</name>
</gene>
<evidence type="ECO:0000256" key="4">
    <source>
        <dbReference type="ARBA" id="ARBA00023033"/>
    </source>
</evidence>
<dbReference type="GO" id="GO:0046872">
    <property type="term" value="F:metal ion binding"/>
    <property type="evidence" value="ECO:0007669"/>
    <property type="project" value="UniProtKB-KW"/>
</dbReference>
<keyword evidence="5" id="KW-0732">Signal</keyword>
<accession>A0A2B7X1D4</accession>
<proteinExistence type="predicted"/>
<dbReference type="Pfam" id="PF00264">
    <property type="entry name" value="Tyrosinase"/>
    <property type="match status" value="1"/>
</dbReference>
<keyword evidence="4" id="KW-0503">Monooxygenase</keyword>
<dbReference type="PRINTS" id="PR00092">
    <property type="entry name" value="TYROSINASE"/>
</dbReference>
<evidence type="ECO:0000313" key="8">
    <source>
        <dbReference type="EMBL" id="PGH05424.1"/>
    </source>
</evidence>
<dbReference type="SUPFAM" id="SSF48056">
    <property type="entry name" value="Di-copper centre-containing domain"/>
    <property type="match status" value="1"/>
</dbReference>
<evidence type="ECO:0000259" key="6">
    <source>
        <dbReference type="PROSITE" id="PS00497"/>
    </source>
</evidence>
<dbReference type="Gene3D" id="1.10.1280.10">
    <property type="entry name" value="Di-copper center containing domain from catechol oxidase"/>
    <property type="match status" value="1"/>
</dbReference>
<reference evidence="8 9" key="1">
    <citation type="submission" date="2017-10" db="EMBL/GenBank/DDBJ databases">
        <title>Comparative genomics in systemic dimorphic fungi from Ajellomycetaceae.</title>
        <authorList>
            <person name="Munoz J.F."/>
            <person name="Mcewen J.G."/>
            <person name="Clay O.K."/>
            <person name="Cuomo C.A."/>
        </authorList>
    </citation>
    <scope>NUCLEOTIDE SEQUENCE [LARGE SCALE GENOMIC DNA]</scope>
    <source>
        <strain evidence="8 9">UAMH130</strain>
    </source>
</reference>